<protein>
    <submittedName>
        <fullName evidence="3">Probable F-box protein At4g22030</fullName>
    </submittedName>
</protein>
<evidence type="ECO:0000313" key="3">
    <source>
        <dbReference type="RefSeq" id="XP_031398298.1"/>
    </source>
</evidence>
<gene>
    <name evidence="3" type="primary">LOC116208869</name>
</gene>
<proteinExistence type="predicted"/>
<dbReference type="OrthoDB" id="1664605at2759"/>
<evidence type="ECO:0000256" key="1">
    <source>
        <dbReference type="SAM" id="MobiDB-lite"/>
    </source>
</evidence>
<dbReference type="InterPro" id="IPR027949">
    <property type="entry name" value="Chloroplast_duf"/>
</dbReference>
<reference evidence="3" key="2">
    <citation type="submission" date="2025-08" db="UniProtKB">
        <authorList>
            <consortium name="RefSeq"/>
        </authorList>
    </citation>
    <scope>IDENTIFICATION</scope>
    <source>
        <tissue evidence="3">Leaf</tissue>
    </source>
</reference>
<dbReference type="RefSeq" id="XP_031398298.1">
    <property type="nucleotide sequence ID" value="XM_031542438.1"/>
</dbReference>
<feature type="region of interest" description="Disordered" evidence="1">
    <location>
        <begin position="1"/>
        <end position="25"/>
    </location>
</feature>
<dbReference type="AlphaFoldDB" id="A0A6P8E0M8"/>
<dbReference type="Pfam" id="PF14476">
    <property type="entry name" value="Chloroplast_duf"/>
    <property type="match status" value="1"/>
</dbReference>
<accession>A0A6P8E0M8</accession>
<name>A0A6P8E0M8_PUNGR</name>
<dbReference type="PANTHER" id="PTHR33358:SF12">
    <property type="entry name" value="F-BOX PROTEIN WITH A DOMAIN PROTEIN"/>
    <property type="match status" value="1"/>
</dbReference>
<keyword evidence="2" id="KW-1185">Reference proteome</keyword>
<feature type="compositionally biased region" description="Polar residues" evidence="1">
    <location>
        <begin position="255"/>
        <end position="266"/>
    </location>
</feature>
<reference evidence="2" key="1">
    <citation type="journal article" date="2020" name="Plant Biotechnol. J.">
        <title>The pomegranate (Punica granatum L.) draft genome dissects genetic divergence between soft- and hard-seeded cultivars.</title>
        <authorList>
            <person name="Luo X."/>
            <person name="Li H."/>
            <person name="Wu Z."/>
            <person name="Yao W."/>
            <person name="Zhao P."/>
            <person name="Cao D."/>
            <person name="Yu H."/>
            <person name="Li K."/>
            <person name="Poudel K."/>
            <person name="Zhao D."/>
            <person name="Zhang F."/>
            <person name="Xia X."/>
            <person name="Chen L."/>
            <person name="Wang Q."/>
            <person name="Jing D."/>
            <person name="Cao S."/>
        </authorList>
    </citation>
    <scope>NUCLEOTIDE SEQUENCE [LARGE SCALE GENOMIC DNA]</scope>
    <source>
        <strain evidence="2">cv. Tunisia</strain>
    </source>
</reference>
<feature type="region of interest" description="Disordered" evidence="1">
    <location>
        <begin position="247"/>
        <end position="266"/>
    </location>
</feature>
<dbReference type="PANTHER" id="PTHR33358">
    <property type="entry name" value="F-BOX PROTEIN WITH A DOMAIN PROTEIN"/>
    <property type="match status" value="1"/>
</dbReference>
<dbReference type="Proteomes" id="UP000515151">
    <property type="component" value="Chromosome 5"/>
</dbReference>
<sequence length="429" mass="46892">MQQSMASLSTTLSLPSSCPSSCSRSSNKSINAAIHFSRPPRVRFSTPELTLTTQRTVDEPKTAPALLDSCTNSIDNDKSAEITTQLYMILEEVNDRVEMHRNVGEQRDNWNTLLLNSINMMTLAATTMAGLSAVSGGSSGGPLKLSSFLLFSASTGMLMIMNKIQPSQLAEEQRNAMRLFKKLDSEIKSKLALGGAMEADVEELVLKVLALDRAFPLPLLGKMLEKFPKKFEPATWWPSKSCRPVKEKKSERVPHQQSMESGNNNGWSEELETEMRAVVEVMKRKDVEDYVRLGNLVLKTSKVLAASGPSLTALAAVGSALMGPHSGGSWATMAALLGGALAAAVNTFEHGGQVGMVVEMYRNCTGFFGLLGESIETEIEERRENGELFEMKVALQLGRSLPELRDLAKKSIYSNTEGIELNEFASKLF</sequence>
<evidence type="ECO:0000313" key="2">
    <source>
        <dbReference type="Proteomes" id="UP000515151"/>
    </source>
</evidence>
<organism evidence="2 3">
    <name type="scientific">Punica granatum</name>
    <name type="common">Pomegranate</name>
    <dbReference type="NCBI Taxonomy" id="22663"/>
    <lineage>
        <taxon>Eukaryota</taxon>
        <taxon>Viridiplantae</taxon>
        <taxon>Streptophyta</taxon>
        <taxon>Embryophyta</taxon>
        <taxon>Tracheophyta</taxon>
        <taxon>Spermatophyta</taxon>
        <taxon>Magnoliopsida</taxon>
        <taxon>eudicotyledons</taxon>
        <taxon>Gunneridae</taxon>
        <taxon>Pentapetalae</taxon>
        <taxon>rosids</taxon>
        <taxon>malvids</taxon>
        <taxon>Myrtales</taxon>
        <taxon>Lythraceae</taxon>
        <taxon>Punica</taxon>
    </lineage>
</organism>
<feature type="compositionally biased region" description="Low complexity" evidence="1">
    <location>
        <begin position="7"/>
        <end position="25"/>
    </location>
</feature>
<dbReference type="GeneID" id="116208869"/>